<reference evidence="4 6" key="2">
    <citation type="journal article" date="2002" name="Genome Biol.">
        <title>Finishing a whole-genome shotgun: release 3 of the Drosophila melanogaster euchromatic genome sequence.</title>
        <authorList>
            <person name="Celniker S.E."/>
            <person name="Wheeler D.A."/>
            <person name="Kronmiller B."/>
            <person name="Carlson J.W."/>
            <person name="Halpern A."/>
            <person name="Patel S."/>
            <person name="Adams M."/>
            <person name="Champe M."/>
            <person name="Dugan S.P."/>
            <person name="Frise E."/>
            <person name="Hodgson A."/>
            <person name="George R.A."/>
            <person name="Hoskins R.A."/>
            <person name="Laverty T."/>
            <person name="Muzny D.M."/>
            <person name="Nelson C.R."/>
            <person name="Pacleb J.M."/>
            <person name="Park S."/>
            <person name="Pfeiffer B.D."/>
            <person name="Richards S."/>
            <person name="Sodergren E.J."/>
            <person name="Svirskas R."/>
            <person name="Tabor P.E."/>
            <person name="Wan K."/>
            <person name="Stapleton M."/>
            <person name="Sutton G.G."/>
            <person name="Venter C."/>
            <person name="Weinstock G."/>
            <person name="Scherer S.E."/>
            <person name="Myers E.W."/>
            <person name="Gibbs R.A."/>
            <person name="Rubin G.M."/>
        </authorList>
    </citation>
    <scope>NUCLEOTIDE SEQUENCE [LARGE SCALE GENOMIC DNA]</scope>
    <source>
        <strain evidence="6">Berkeley</strain>
    </source>
</reference>
<reference evidence="3" key="11">
    <citation type="journal article" date="2010" name="FEBS J.">
        <title>Drosophila melanogaster lipins are tissue-regulated and developmentally regulated and present specific subcellular distributions.</title>
        <authorList>
            <person name="Valente V."/>
            <person name="Maia R.M."/>
            <person name="Vianna M.C."/>
            <person name="Paco-Larson M.L."/>
        </authorList>
    </citation>
    <scope>NUCLEOTIDE SEQUENCE</scope>
</reference>
<dbReference type="CTD" id="35790"/>
<dbReference type="GO" id="GO:0035183">
    <property type="term" value="C:female germline ring canal inner rim"/>
    <property type="evidence" value="ECO:0000314"/>
    <property type="project" value="FlyBase"/>
</dbReference>
<keyword evidence="7" id="KW-1267">Proteomics identification</keyword>
<dbReference type="InterPro" id="IPR013209">
    <property type="entry name" value="LNS2"/>
</dbReference>
<dbReference type="InterPro" id="IPR036412">
    <property type="entry name" value="HAD-like_sf"/>
</dbReference>
<dbReference type="GO" id="GO:0030514">
    <property type="term" value="P:negative regulation of BMP signaling pathway"/>
    <property type="evidence" value="ECO:0000315"/>
    <property type="project" value="FlyBase"/>
</dbReference>
<dbReference type="PANTHER" id="PTHR12181">
    <property type="entry name" value="LIPIN"/>
    <property type="match status" value="1"/>
</dbReference>
<reference evidence="4" key="14">
    <citation type="journal article" date="2015" name="Genome Res.">
        <title>The Release 6 reference sequence of the Drosophila melanogaster genome.</title>
        <authorList>
            <person name="Hoskins R.A."/>
            <person name="Carlson J.W."/>
            <person name="Wan K.H."/>
            <person name="Park S."/>
            <person name="Mendez I."/>
            <person name="Galle S.E."/>
            <person name="Booth B.W."/>
            <person name="Pfeiffer B.D."/>
            <person name="George R.A."/>
            <person name="Svirskas R."/>
            <person name="Krzywinski M."/>
            <person name="Schein J."/>
            <person name="Accardo M.C."/>
            <person name="Damia E."/>
            <person name="Messina G."/>
            <person name="Mendez-Lago M."/>
            <person name="de Pablos B."/>
            <person name="Demakova O.V."/>
            <person name="Andreyeva E.N."/>
            <person name="Boldyreva L.V."/>
            <person name="Marra M."/>
            <person name="Carvalho A.B."/>
            <person name="Dimitri P."/>
            <person name="Villasante A."/>
            <person name="Zhimulev I.F."/>
            <person name="Rubin G.M."/>
            <person name="Karpen G.H."/>
            <person name="Celniker S.E."/>
        </authorList>
    </citation>
    <scope>NUCLEOTIDE SEQUENCE</scope>
</reference>
<reference evidence="4" key="12">
    <citation type="journal article" date="2015" name="G3 (Bethesda)">
        <title>Gene Model Annotations for Drosophila melanogaster: Impact of High-Throughput Data.</title>
        <authorList>
            <consortium name="FlyBase Consortium"/>
            <person name="Matthews B.B."/>
            <person name="Dos Santos G."/>
            <person name="Crosby M.A."/>
            <person name="Emmert D.B."/>
            <person name="St Pierre S.E."/>
            <person name="Gramates L.S."/>
            <person name="Zhou P."/>
            <person name="Schroeder A.J."/>
            <person name="Falls K."/>
            <person name="Strelets V."/>
            <person name="Russo S.M."/>
            <person name="Gelbart W.M."/>
            <person name="null"/>
        </authorList>
    </citation>
    <scope>NUCLEOTIDE SEQUENCE</scope>
</reference>
<gene>
    <name evidence="4 5" type="primary">Lpin</name>
    <name evidence="4" type="synonym">anon-WO0118547.133</name>
    <name evidence="4" type="synonym">dLipin</name>
    <name evidence="4" type="synonym">DLpin</name>
    <name evidence="4" type="synonym">Dmel\CG8709</name>
    <name evidence="4" type="synonym">DmLpin</name>
    <name evidence="4" type="synonym">EP2431</name>
    <name evidence="4" type="synonym">LIPIN</name>
    <name evidence="4 5" type="ORF">CG8709</name>
    <name evidence="4" type="ORF">Dmel_CG8709</name>
</gene>
<reference evidence="4" key="13">
    <citation type="journal article" date="2015" name="G3 (Bethesda)">
        <title>Gene Model Annotations for Drosophila melanogaster: The Rule-Benders.</title>
        <authorList>
            <consortium name="FlyBase Consortium"/>
            <person name="Crosby M.A."/>
            <person name="Gramates L.S."/>
            <person name="Dos Santos G."/>
            <person name="Matthews B.B."/>
            <person name="St Pierre S.E."/>
            <person name="Zhou P."/>
            <person name="Schroeder A.J."/>
            <person name="Falls K."/>
            <person name="Emmert D.B."/>
            <person name="Russo S.M."/>
            <person name="Gelbart W.M."/>
            <person name="null"/>
        </authorList>
    </citation>
    <scope>NUCLEOTIDE SEQUENCE</scope>
</reference>
<dbReference type="GO" id="GO:0007474">
    <property type="term" value="P:imaginal disc-derived wing vein specification"/>
    <property type="evidence" value="ECO:0000315"/>
    <property type="project" value="FlyBase"/>
</dbReference>
<reference evidence="4" key="16">
    <citation type="submission" date="2020-05" db="EMBL/GenBank/DDBJ databases">
        <title>Drosophila melanogaster release 4 sequence.</title>
        <authorList>
            <consortium name="Berkeley Drosophila Genome Project"/>
            <person name="Celniker S."/>
            <person name="Carlson J."/>
            <person name="Wan K."/>
            <person name="Pfeiffer B."/>
            <person name="Frise E."/>
            <person name="George R."/>
            <person name="Hoskins R."/>
            <person name="Stapleton M."/>
            <person name="Pacleb J."/>
            <person name="Park S."/>
            <person name="Svirskas R."/>
            <person name="Smith E."/>
            <person name="Yu C."/>
            <person name="Rubin G."/>
        </authorList>
    </citation>
    <scope>NUCLEOTIDE SEQUENCE</scope>
</reference>
<feature type="compositionally biased region" description="Basic residues" evidence="1">
    <location>
        <begin position="200"/>
        <end position="216"/>
    </location>
</feature>
<dbReference type="Pfam" id="PF08235">
    <property type="entry name" value="LNS2"/>
    <property type="match status" value="1"/>
</dbReference>
<dbReference type="SMART" id="SM00775">
    <property type="entry name" value="LNS2"/>
    <property type="match status" value="1"/>
</dbReference>
<dbReference type="GO" id="GO:0005634">
    <property type="term" value="C:nucleus"/>
    <property type="evidence" value="ECO:0000314"/>
    <property type="project" value="FlyBase"/>
</dbReference>
<reference evidence="4" key="15">
    <citation type="submission" date="2020-04" db="EMBL/GenBank/DDBJ databases">
        <authorList>
            <consortium name="FlyBase"/>
        </authorList>
    </citation>
    <scope>NUCLEOTIDE SEQUENCE</scope>
</reference>
<reference evidence="4 6" key="6">
    <citation type="journal article" date="2005" name="PLoS Comput. Biol.">
        <title>Combined evidence annotation of transposable elements in genome sequences.</title>
        <authorList>
            <person name="Quesneville H."/>
            <person name="Bergman C.M."/>
            <person name="Andrieu O."/>
            <person name="Autard D."/>
            <person name="Nouaud D."/>
            <person name="Ashburner M."/>
            <person name="Anxolabehere D."/>
        </authorList>
    </citation>
    <scope>NUCLEOTIDE SEQUENCE [LARGE SCALE GENOMIC DNA]</scope>
    <source>
        <strain evidence="6">Berkeley</strain>
    </source>
</reference>
<dbReference type="GO" id="GO:0005737">
    <property type="term" value="C:cytoplasm"/>
    <property type="evidence" value="ECO:0000314"/>
    <property type="project" value="FlyBase"/>
</dbReference>
<dbReference type="FlyBase" id="FBgn0263593">
    <property type="gene designation" value="Lpin"/>
</dbReference>
<dbReference type="InterPro" id="IPR026058">
    <property type="entry name" value="LIPIN"/>
</dbReference>
<evidence type="ECO:0000313" key="3">
    <source>
        <dbReference type="EMBL" id="ADI80336.1"/>
    </source>
</evidence>
<feature type="region of interest" description="Disordered" evidence="1">
    <location>
        <begin position="608"/>
        <end position="653"/>
    </location>
</feature>
<evidence type="ECO:0000313" key="5">
    <source>
        <dbReference type="FlyBase" id="FBgn0263593"/>
    </source>
</evidence>
<dbReference type="Proteomes" id="UP000000803">
    <property type="component" value="Chromosome 2R"/>
</dbReference>
<feature type="compositionally biased region" description="Polar residues" evidence="1">
    <location>
        <begin position="451"/>
        <end position="463"/>
    </location>
</feature>
<dbReference type="GO" id="GO:0010565">
    <property type="term" value="P:regulation of ketone metabolic process"/>
    <property type="evidence" value="ECO:0000315"/>
    <property type="project" value="FlyBase"/>
</dbReference>
<reference evidence="4 6" key="5">
    <citation type="journal article" date="2002" name="Genome Biol.">
        <title>Heterochromatic sequences in a Drosophila whole-genome shotgun assembly.</title>
        <authorList>
            <person name="Hoskins R.A."/>
            <person name="Smith C.D."/>
            <person name="Carlson J.W."/>
            <person name="Carvalho A.B."/>
            <person name="Halpern A."/>
            <person name="Kaminker J.S."/>
            <person name="Kennedy C."/>
            <person name="Mungall C.J."/>
            <person name="Sullivan B.A."/>
            <person name="Sutton G.G."/>
            <person name="Yasuhara J.C."/>
            <person name="Wakimoto B.T."/>
            <person name="Myers E.W."/>
            <person name="Celniker S.E."/>
            <person name="Rubin G.M."/>
            <person name="Karpen G.H."/>
        </authorList>
    </citation>
    <scope>NUCLEOTIDE SEQUENCE [LARGE SCALE GENOMIC DNA]</scope>
    <source>
        <strain evidence="6">Berkeley</strain>
    </source>
</reference>
<evidence type="ECO:0000256" key="1">
    <source>
        <dbReference type="SAM" id="MobiDB-lite"/>
    </source>
</evidence>
<dbReference type="PANTHER" id="PTHR12181:SF12">
    <property type="entry name" value="PHOSPHATIDATE PHOSPHATASE"/>
    <property type="match status" value="1"/>
</dbReference>
<dbReference type="BioGRID-ORCS" id="35790">
    <property type="hits" value="0 hits in 3 CRISPR screens"/>
</dbReference>
<protein>
    <submittedName>
        <fullName evidence="3">Lipin isoform J</fullName>
    </submittedName>
    <submittedName>
        <fullName evidence="4">Lipin, isoform J</fullName>
        <ecNumber evidence="4">3.1.3.4</ecNumber>
    </submittedName>
</protein>
<dbReference type="GO" id="GO:0055088">
    <property type="term" value="P:lipid homeostasis"/>
    <property type="evidence" value="ECO:0000315"/>
    <property type="project" value="FlyBase"/>
</dbReference>
<evidence type="ECO:0000313" key="4">
    <source>
        <dbReference type="EMBL" id="ADV37130.1"/>
    </source>
</evidence>
<accession>E5DK16</accession>
<dbReference type="SUPFAM" id="SSF56784">
    <property type="entry name" value="HAD-like"/>
    <property type="match status" value="1"/>
</dbReference>
<feature type="region of interest" description="Disordered" evidence="1">
    <location>
        <begin position="136"/>
        <end position="342"/>
    </location>
</feature>
<keyword evidence="6" id="KW-1185">Reference proteome</keyword>
<dbReference type="EMBL" id="GU327734">
    <property type="protein sequence ID" value="ADI80336.1"/>
    <property type="molecule type" value="mRNA"/>
</dbReference>
<reference evidence="4 6" key="8">
    <citation type="journal article" date="2007" name="Science">
        <title>The Release 5.1 annotation of Drosophila melanogaster heterochromatin.</title>
        <authorList>
            <person name="Smith C.D."/>
            <person name="Shu S."/>
            <person name="Mungall C.J."/>
            <person name="Karpen G.H."/>
        </authorList>
    </citation>
    <scope>NUCLEOTIDE SEQUENCE [LARGE SCALE GENOMIC DNA]</scope>
    <source>
        <strain evidence="6">Berkeley</strain>
    </source>
</reference>
<feature type="compositionally biased region" description="Basic and acidic residues" evidence="1">
    <location>
        <begin position="171"/>
        <end position="180"/>
    </location>
</feature>
<reference evidence="4 6" key="3">
    <citation type="journal article" date="2002" name="Genome Biol.">
        <title>Annotation of the Drosophila melanogaster euchromatic genome: a systematic review.</title>
        <authorList>
            <person name="Misra S."/>
            <person name="Crosby M.A."/>
            <person name="Mungall C.J."/>
            <person name="Matthews B.B."/>
            <person name="Campbell K.S."/>
            <person name="Hradecky P."/>
            <person name="Huang Y."/>
            <person name="Kaminker J.S."/>
            <person name="Millburn G.H."/>
            <person name="Prochnik S.E."/>
            <person name="Smith C.D."/>
            <person name="Tupy J.L."/>
            <person name="Whitfied E.J."/>
            <person name="Bayraktaroglu L."/>
            <person name="Berman B.P."/>
            <person name="Bettencourt B.R."/>
            <person name="Celniker S.E."/>
            <person name="de Grey A.D."/>
            <person name="Drysdale R.A."/>
            <person name="Harris N.L."/>
            <person name="Richter J."/>
            <person name="Russo S."/>
            <person name="Schroeder A.J."/>
            <person name="Shu S.Q."/>
            <person name="Stapleton M."/>
            <person name="Yamada C."/>
            <person name="Ashburner M."/>
            <person name="Gelbart W.M."/>
            <person name="Rubin G.M."/>
            <person name="Lewis S.E."/>
        </authorList>
    </citation>
    <scope>GENOME REANNOTATION</scope>
    <source>
        <strain evidence="6">Berkeley</strain>
    </source>
</reference>
<sequence length="962" mass="106626">MKLGDSGEAFFVEECLEDEDEELPANLATSPIPNSFLASRDKANDTMEDISGVVTDKNASEELLLPLPLPRRNSIDFSKEEPKEAVVEGSKFENQVSDYTQRRHTDNTLERRNLSEKLKEFTTQKIRQEWAEHEELFQGEKKPADSDSLDNQSKASNEAETEKAIPAVIEDTEKEKDQIKPDVNLTTVTTSEATKEVSKSKTKKRRKKSQMKKNAQRKNSSSSSLGSAGGGDLPSAETPSLGVSNIDEGDAPISSATNNNNTSSSNDEQLSAPLVTARTGDDSPLSEIPHTPTSNPRLDLDIHFFSDTEITTPVGGGGAGSGRAAGGRPSTPIQSDSELETTMRDNRHVVTEESTASWKWGELPTPEQAKNEAMSAAQVQQSEHQSMLSNMFSFMKRANRLRKEKGVGEVGDIYLSDLDAGSMDPEMAALYFPSPLSKAASPPEEDGESGNGTSLPHSPSSLEEGQKSIDSDFDETKQQRDNNRYLDFVAMSMCGMSEQGAPPSDEEFDRHLVNYPDVCKSPSIFSSPNLVVRLNGKYYTWMAACPIVMTMITFQKPLTHDAIEQLMSQTVDGKCLPGDEKQEAVAQADNGGQTKRYWWSWRRSQDAAPNHLNNTHGMPLGKDEKDGDQAAVATQTSRPTSPDITDPTLSKSDSLVNAENTSALVDNLEELTMASNKSDEPKERYKKSLRLSSAAIKKLNLKEGMNEIEFSVTTAYQGTTRCKCYLFRWKHNDKVVISDIDGTITKSDVLGHILPMVGKDWAQLGVAQLFSKIEQNGYKLLYLSARAIGQSRVTREYLRSIRQGNVMLPDGPLLLNPTSLISAFHREVIEKKPEQFKIACLSDIRDLFPDKEPFYAGYGNRINDVWAYRAVGIPIMRIFTINTKGELKHELTQTFQSSYCSMTYIVDQLFPPVKLDEASAEFSNFNYWRDPIPDLEIPELETALVPPSTKVDMATLRPIPEK</sequence>
<dbReference type="GeneID" id="35790"/>
<dbReference type="InterPro" id="IPR031315">
    <property type="entry name" value="LNS2/PITP"/>
</dbReference>
<evidence type="ECO:0000313" key="6">
    <source>
        <dbReference type="Proteomes" id="UP000000803"/>
    </source>
</evidence>
<dbReference type="VEuPathDB" id="VectorBase:FBgn0263593"/>
<dbReference type="GO" id="GO:0008195">
    <property type="term" value="F:phosphatidate phosphatase activity"/>
    <property type="evidence" value="ECO:0000250"/>
    <property type="project" value="FlyBase"/>
</dbReference>
<dbReference type="GO" id="GO:0042594">
    <property type="term" value="P:response to starvation"/>
    <property type="evidence" value="ECO:0000315"/>
    <property type="project" value="FlyBase"/>
</dbReference>
<dbReference type="OrthoDB" id="4567at2759"/>
<dbReference type="Pfam" id="PF16876">
    <property type="entry name" value="Lipin_mid"/>
    <property type="match status" value="1"/>
</dbReference>
<evidence type="ECO:0007829" key="7">
    <source>
        <dbReference type="PeptideAtlas" id="E5DK16"/>
    </source>
</evidence>
<dbReference type="DNASU" id="35790"/>
<reference evidence="4 6" key="1">
    <citation type="journal article" date="2000" name="Science">
        <title>The genome sequence of Drosophila melanogaster.</title>
        <authorList>
            <person name="Adams M.D."/>
            <person name="Celniker S.E."/>
            <person name="Holt R.A."/>
            <person name="Evans C.A."/>
            <person name="Gocayne J.D."/>
            <person name="Amanatides P.G."/>
            <person name="Scherer S.E."/>
            <person name="Li P.W."/>
            <person name="Hoskins R.A."/>
            <person name="Galle R.F."/>
            <person name="George R.A."/>
            <person name="Lewis S.E."/>
            <person name="Richards S."/>
            <person name="Ashburner M."/>
            <person name="Henderson S.N."/>
            <person name="Sutton G.G."/>
            <person name="Wortman J.R."/>
            <person name="Yandell M.D."/>
            <person name="Zhang Q."/>
            <person name="Chen L.X."/>
            <person name="Brandon R.C."/>
            <person name="Rogers Y.H."/>
            <person name="Blazej R.G."/>
            <person name="Champe M."/>
            <person name="Pfeiffer B.D."/>
            <person name="Wan K.H."/>
            <person name="Doyle C."/>
            <person name="Baxter E.G."/>
            <person name="Helt G."/>
            <person name="Nelson C.R."/>
            <person name="Gabor G.L."/>
            <person name="Abril J.F."/>
            <person name="Agbayani A."/>
            <person name="An H.J."/>
            <person name="Andrews-Pfannkoch C."/>
            <person name="Baldwin D."/>
            <person name="Ballew R.M."/>
            <person name="Basu A."/>
            <person name="Baxendale J."/>
            <person name="Bayraktaroglu L."/>
            <person name="Beasley E.M."/>
            <person name="Beeson K.Y."/>
            <person name="Benos P.V."/>
            <person name="Berman B.P."/>
            <person name="Bhandari D."/>
            <person name="Bolshakov S."/>
            <person name="Borkova D."/>
            <person name="Botchan M.R."/>
            <person name="Bouck J."/>
            <person name="Brokstein P."/>
            <person name="Brottier P."/>
            <person name="Burtis K.C."/>
            <person name="Busam D.A."/>
            <person name="Butler H."/>
            <person name="Cadieu E."/>
            <person name="Center A."/>
            <person name="Chandra I."/>
            <person name="Cherry J.M."/>
            <person name="Cawley S."/>
            <person name="Dahlke C."/>
            <person name="Davenport L.B."/>
            <person name="Davies P."/>
            <person name="de Pablos B."/>
            <person name="Delcher A."/>
            <person name="Deng Z."/>
            <person name="Mays A.D."/>
            <person name="Dew I."/>
            <person name="Dietz S.M."/>
            <person name="Dodson K."/>
            <person name="Doup L.E."/>
            <person name="Downes M."/>
            <person name="Dugan-Rocha S."/>
            <person name="Dunkov B.C."/>
            <person name="Dunn P."/>
            <person name="Durbin K.J."/>
            <person name="Evangelista C.C."/>
            <person name="Ferraz C."/>
            <person name="Ferriera S."/>
            <person name="Fleischmann W."/>
            <person name="Fosler C."/>
            <person name="Gabrielian A.E."/>
            <person name="Garg N.S."/>
            <person name="Gelbart W.M."/>
            <person name="Glasser K."/>
            <person name="Glodek A."/>
            <person name="Gong F."/>
            <person name="Gorrell J.H."/>
            <person name="Gu Z."/>
            <person name="Guan P."/>
            <person name="Harris M."/>
            <person name="Harris N.L."/>
            <person name="Harvey D."/>
            <person name="Heiman T.J."/>
            <person name="Hernandez J.R."/>
            <person name="Houck J."/>
            <person name="Hostin D."/>
            <person name="Houston K.A."/>
            <person name="Howland T.J."/>
            <person name="Wei M.H."/>
            <person name="Ibegwam C."/>
            <person name="Jalali M."/>
            <person name="Kalush F."/>
            <person name="Karpen G.H."/>
            <person name="Ke Z."/>
            <person name="Kennison J.A."/>
            <person name="Ketchum K.A."/>
            <person name="Kimmel B.E."/>
            <person name="Kodira C.D."/>
            <person name="Kraft C."/>
            <person name="Kravitz S."/>
            <person name="Kulp D."/>
            <person name="Lai Z."/>
            <person name="Lasko P."/>
            <person name="Lei Y."/>
            <person name="Levitsky A.A."/>
            <person name="Li J."/>
            <person name="Li Z."/>
            <person name="Liang Y."/>
            <person name="Lin X."/>
            <person name="Liu X."/>
            <person name="Mattei B."/>
            <person name="McIntosh T.C."/>
            <person name="McLeod M.P."/>
            <person name="McPherson D."/>
            <person name="Merkulov G."/>
            <person name="Milshina N.V."/>
            <person name="Mobarry C."/>
            <person name="Morris J."/>
            <person name="Moshrefi A."/>
            <person name="Mount S.M."/>
            <person name="Moy M."/>
            <person name="Murphy B."/>
            <person name="Murphy L."/>
            <person name="Muzny D.M."/>
            <person name="Nelson D.L."/>
            <person name="Nelson D.R."/>
            <person name="Nelson K.A."/>
            <person name="Nixon K."/>
            <person name="Nusskern D.R."/>
            <person name="Pacleb J.M."/>
            <person name="Palazzolo M."/>
            <person name="Pittman G.S."/>
            <person name="Pan S."/>
            <person name="Pollard J."/>
            <person name="Puri V."/>
            <person name="Reese M.G."/>
            <person name="Reinert K."/>
            <person name="Remington K."/>
            <person name="Saunders R.D."/>
            <person name="Scheeler F."/>
            <person name="Shen H."/>
            <person name="Shue B.C."/>
            <person name="Siden-Kiamos I."/>
            <person name="Simpson M."/>
            <person name="Skupski M.P."/>
            <person name="Smith T."/>
            <person name="Spier E."/>
            <person name="Spradling A.C."/>
            <person name="Stapleton M."/>
            <person name="Strong R."/>
            <person name="Sun E."/>
            <person name="Svirskas R."/>
            <person name="Tector C."/>
            <person name="Turner R."/>
            <person name="Venter E."/>
            <person name="Wang A.H."/>
            <person name="Wang X."/>
            <person name="Wang Z.Y."/>
            <person name="Wassarman D.A."/>
            <person name="Weinstock G.M."/>
            <person name="Weissenbach J."/>
            <person name="Williams S.M."/>
            <person name="WoodageT"/>
            <person name="Worley K.C."/>
            <person name="Wu D."/>
            <person name="Yang S."/>
            <person name="Yao Q.A."/>
            <person name="Ye J."/>
            <person name="Yeh R.F."/>
            <person name="Zaveri J.S."/>
            <person name="Zhan M."/>
            <person name="Zhang G."/>
            <person name="Zhao Q."/>
            <person name="Zheng L."/>
            <person name="Zheng X.H."/>
            <person name="Zhong F.N."/>
            <person name="Zhong W."/>
            <person name="Zhou X."/>
            <person name="Zhu S."/>
            <person name="Zhu X."/>
            <person name="Smith H.O."/>
            <person name="Gibbs R.A."/>
            <person name="Myers E.W."/>
            <person name="Rubin G.M."/>
            <person name="Venter J.C."/>
        </authorList>
    </citation>
    <scope>NUCLEOTIDE SEQUENCE [LARGE SCALE GENOMIC DNA]</scope>
    <source>
        <strain evidence="6">Berkeley</strain>
    </source>
</reference>
<dbReference type="GO" id="GO:0019217">
    <property type="term" value="P:regulation of fatty acid metabolic process"/>
    <property type="evidence" value="ECO:0000315"/>
    <property type="project" value="FlyBase"/>
</dbReference>
<dbReference type="ExpressionAtlas" id="E5DK16">
    <property type="expression patterns" value="baseline and differential"/>
</dbReference>
<feature type="region of interest" description="Disordered" evidence="1">
    <location>
        <begin position="72"/>
        <end position="108"/>
    </location>
</feature>
<feature type="region of interest" description="Disordered" evidence="1">
    <location>
        <begin position="435"/>
        <end position="477"/>
    </location>
</feature>
<reference evidence="3" key="10">
    <citation type="submission" date="2009-12" db="EMBL/GenBank/DDBJ databases">
        <authorList>
            <person name="Maia R."/>
        </authorList>
    </citation>
    <scope>NUCLEOTIDE SEQUENCE</scope>
</reference>
<evidence type="ECO:0000259" key="2">
    <source>
        <dbReference type="SMART" id="SM00775"/>
    </source>
</evidence>
<dbReference type="GO" id="GO:0006357">
    <property type="term" value="P:regulation of transcription by RNA polymerase II"/>
    <property type="evidence" value="ECO:0000250"/>
    <property type="project" value="FlyBase"/>
</dbReference>
<dbReference type="GO" id="GO:0019432">
    <property type="term" value="P:triglyceride biosynthetic process"/>
    <property type="evidence" value="ECO:0000315"/>
    <property type="project" value="FlyBase"/>
</dbReference>
<dbReference type="GO" id="GO:0003713">
    <property type="term" value="F:transcription coactivator activity"/>
    <property type="evidence" value="ECO:0000250"/>
    <property type="project" value="FlyBase"/>
</dbReference>
<feature type="compositionally biased region" description="Gly residues" evidence="1">
    <location>
        <begin position="314"/>
        <end position="325"/>
    </location>
</feature>
<feature type="compositionally biased region" description="Basic and acidic residues" evidence="1">
    <location>
        <begin position="73"/>
        <end position="86"/>
    </location>
</feature>
<dbReference type="AGR" id="FB:FBgn0263593"/>
<feature type="compositionally biased region" description="Polar residues" evidence="1">
    <location>
        <begin position="149"/>
        <end position="158"/>
    </location>
</feature>
<feature type="compositionally biased region" description="Basic and acidic residues" evidence="1">
    <location>
        <begin position="464"/>
        <end position="477"/>
    </location>
</feature>
<dbReference type="InterPro" id="IPR031703">
    <property type="entry name" value="Lipin_mid"/>
</dbReference>
<dbReference type="Bgee" id="FBgn0263593">
    <property type="expression patterns" value="Expressed in muscle cell in body wall and 268 other cell types or tissues"/>
</dbReference>
<dbReference type="RefSeq" id="NP_001188881.1">
    <property type="nucleotide sequence ID" value="NM_001201952.1"/>
</dbReference>
<reference evidence="4 6" key="4">
    <citation type="journal article" date="2002" name="Genome Biol.">
        <title>The transposable elements of the Drosophila melanogaster euchromatin: a genomics perspective.</title>
        <authorList>
            <person name="Kaminker J.S."/>
            <person name="Bergman C.M."/>
            <person name="Kronmiller B."/>
            <person name="Carlson J."/>
            <person name="Svirskas R."/>
            <person name="Patel S."/>
            <person name="Frise E."/>
            <person name="Wheeler D.A."/>
            <person name="Lewis S.E."/>
            <person name="Rubin G.M."/>
            <person name="Ashburner M."/>
            <person name="Celniker S.E."/>
        </authorList>
    </citation>
    <scope>NUCLEOTIDE SEQUENCE [LARGE SCALE GENOMIC DNA]</scope>
    <source>
        <strain evidence="6">Berkeley</strain>
    </source>
</reference>
<name>E5DK16_DROME</name>
<feature type="compositionally biased region" description="Polar residues" evidence="1">
    <location>
        <begin position="632"/>
        <end position="653"/>
    </location>
</feature>
<reference evidence="4 6" key="9">
    <citation type="journal article" date="2007" name="Science">
        <title>Sequence finishing and mapping of Drosophila melanogaster heterochromatin.</title>
        <authorList>
            <person name="Hoskins R.A."/>
            <person name="Carlson J.W."/>
            <person name="Kennedy C."/>
            <person name="Acevedo D."/>
            <person name="Evans-Holm M."/>
            <person name="Frise E."/>
            <person name="Wan K.H."/>
            <person name="Park S."/>
            <person name="Mendez-Lago M."/>
            <person name="Rossi F."/>
            <person name="Villasante A."/>
            <person name="Dimitri P."/>
            <person name="Karpen G.H."/>
            <person name="Celniker S.E."/>
        </authorList>
    </citation>
    <scope>NUCLEOTIDE SEQUENCE [LARGE SCALE GENOMIC DNA]</scope>
    <source>
        <strain evidence="6">Berkeley</strain>
    </source>
</reference>
<dbReference type="SMR" id="E5DK16"/>
<feature type="domain" description="LNS2/PITP" evidence="2">
    <location>
        <begin position="735"/>
        <end position="890"/>
    </location>
</feature>
<keyword evidence="4" id="KW-0378">Hydrolase</keyword>
<feature type="compositionally biased region" description="Basic and acidic residues" evidence="1">
    <location>
        <begin position="136"/>
        <end position="145"/>
    </location>
</feature>
<proteinExistence type="evidence at protein level"/>
<feature type="compositionally biased region" description="Low complexity" evidence="1">
    <location>
        <begin position="254"/>
        <end position="266"/>
    </location>
</feature>
<organism evidence="3">
    <name type="scientific">Drosophila melanogaster</name>
    <name type="common">Fruit fly</name>
    <dbReference type="NCBI Taxonomy" id="7227"/>
    <lineage>
        <taxon>Eukaryota</taxon>
        <taxon>Metazoa</taxon>
        <taxon>Ecdysozoa</taxon>
        <taxon>Arthropoda</taxon>
        <taxon>Hexapoda</taxon>
        <taxon>Insecta</taxon>
        <taxon>Pterygota</taxon>
        <taxon>Neoptera</taxon>
        <taxon>Endopterygota</taxon>
        <taxon>Diptera</taxon>
        <taxon>Brachycera</taxon>
        <taxon>Muscomorpha</taxon>
        <taxon>Ephydroidea</taxon>
        <taxon>Drosophilidae</taxon>
        <taxon>Drosophila</taxon>
        <taxon>Sophophora</taxon>
    </lineage>
</organism>
<dbReference type="EMBL" id="AE013599">
    <property type="protein sequence ID" value="ADV37130.1"/>
    <property type="molecule type" value="Genomic_DNA"/>
</dbReference>
<dbReference type="EC" id="3.1.3.4" evidence="4"/>
<dbReference type="AlphaFoldDB" id="E5DK16"/>
<reference evidence="4" key="7">
    <citation type="submission" date="2006-08" db="EMBL/GenBank/DDBJ databases">
        <authorList>
            <person name="Celniker S."/>
            <person name="Carlson J."/>
            <person name="Wan K."/>
            <person name="Frise E."/>
            <person name="Hoskins R."/>
            <person name="Park S."/>
            <person name="Svirskas R."/>
            <person name="Rubin G."/>
        </authorList>
    </citation>
    <scope>NUCLEOTIDE SEQUENCE</scope>
</reference>